<reference evidence="2" key="1">
    <citation type="submission" date="2018-07" db="EMBL/GenBank/DDBJ databases">
        <authorList>
            <consortium name="PulseNet: The National Subtyping Network for Foodborne Disease Surveillance"/>
            <person name="Tarr C.L."/>
            <person name="Trees E."/>
            <person name="Katz L.S."/>
            <person name="Carleton-Romer H.A."/>
            <person name="Stroika S."/>
            <person name="Kucerova Z."/>
            <person name="Roache K.F."/>
            <person name="Sabol A.L."/>
            <person name="Besser J."/>
            <person name="Gerner-Smidt P."/>
        </authorList>
    </citation>
    <scope>NUCLEOTIDE SEQUENCE</scope>
    <source>
        <strain evidence="2">PNUSAS046879</strain>
    </source>
</reference>
<comment type="caution">
    <text evidence="2">The sequence shown here is derived from an EMBL/GenBank/DDBJ whole genome shotgun (WGS) entry which is preliminary data.</text>
</comment>
<organism evidence="2">
    <name type="scientific">Salmonella enterica</name>
    <name type="common">Salmonella choleraesuis</name>
    <dbReference type="NCBI Taxonomy" id="28901"/>
    <lineage>
        <taxon>Bacteria</taxon>
        <taxon>Pseudomonadati</taxon>
        <taxon>Pseudomonadota</taxon>
        <taxon>Gammaproteobacteria</taxon>
        <taxon>Enterobacterales</taxon>
        <taxon>Enterobacteriaceae</taxon>
        <taxon>Salmonella</taxon>
    </lineage>
</organism>
<accession>A0A5T8JUD5</accession>
<dbReference type="Pfam" id="PF13935">
    <property type="entry name" value="Ead_Ea22"/>
    <property type="match status" value="1"/>
</dbReference>
<sequence>MTIDKRALREVAEKATPGTWRRTSSLFNGITVTPFSLCGEEVTLAHTVEKRDAEFIAAANPATMLALLDENIQLQREKDATEAVALALRDDMRQAREQLEAAEKRNAEQREYYECVIADGSKRIAELENGHQEAAKQINSWRRLAKQNIAERGKDISELEAARQHIAELEAKLETADKLQDGAFRDGLKAGFSYGQTDDQSGFAQCMSVYSTRTDIGVKVE</sequence>
<dbReference type="AlphaFoldDB" id="A0A5T8JUD5"/>
<evidence type="ECO:0000313" key="2">
    <source>
        <dbReference type="EMBL" id="EBN6213403.1"/>
    </source>
</evidence>
<keyword evidence="1" id="KW-0175">Coiled coil</keyword>
<dbReference type="EMBL" id="AAGGFW010000007">
    <property type="protein sequence ID" value="EBN6213403.1"/>
    <property type="molecule type" value="Genomic_DNA"/>
</dbReference>
<gene>
    <name evidence="2" type="ORF">DWR41_13530</name>
</gene>
<protein>
    <submittedName>
        <fullName evidence="2">Ead/Ea22-like family protein</fullName>
    </submittedName>
</protein>
<name>A0A5T8JUD5_SALER</name>
<evidence type="ECO:0000256" key="1">
    <source>
        <dbReference type="SAM" id="Coils"/>
    </source>
</evidence>
<feature type="coiled-coil region" evidence="1">
    <location>
        <begin position="78"/>
        <end position="179"/>
    </location>
</feature>
<dbReference type="InterPro" id="IPR025153">
    <property type="entry name" value="Ead_Ea22"/>
</dbReference>
<proteinExistence type="predicted"/>